<dbReference type="SUPFAM" id="SSF56563">
    <property type="entry name" value="Major capsid protein gp5"/>
    <property type="match status" value="1"/>
</dbReference>
<evidence type="ECO:0000259" key="2">
    <source>
        <dbReference type="Pfam" id="PF05065"/>
    </source>
</evidence>
<dbReference type="NCBIfam" id="TIGR01554">
    <property type="entry name" value="major_cap_HK97"/>
    <property type="match status" value="1"/>
</dbReference>
<comment type="subcellular location">
    <subcellularLocation>
        <location evidence="1">Virion</location>
    </subcellularLocation>
</comment>
<gene>
    <name evidence="3" type="ORF">SAMN05216174_10882</name>
</gene>
<dbReference type="AlphaFoldDB" id="A0A1G6SNH8"/>
<dbReference type="Gene3D" id="3.30.2400.10">
    <property type="entry name" value="Major capsid protein gp5"/>
    <property type="match status" value="1"/>
</dbReference>
<dbReference type="EMBL" id="FMZZ01000008">
    <property type="protein sequence ID" value="SDD18409.1"/>
    <property type="molecule type" value="Genomic_DNA"/>
</dbReference>
<dbReference type="InterPro" id="IPR054612">
    <property type="entry name" value="Phage_capsid-like_C"/>
</dbReference>
<name>A0A1G6SNH8_9PSEU</name>
<organism evidence="3 4">
    <name type="scientific">Actinokineospora iranica</name>
    <dbReference type="NCBI Taxonomy" id="1271860"/>
    <lineage>
        <taxon>Bacteria</taxon>
        <taxon>Bacillati</taxon>
        <taxon>Actinomycetota</taxon>
        <taxon>Actinomycetes</taxon>
        <taxon>Pseudonocardiales</taxon>
        <taxon>Pseudonocardiaceae</taxon>
        <taxon>Actinokineospora</taxon>
    </lineage>
</organism>
<dbReference type="InterPro" id="IPR024455">
    <property type="entry name" value="Phage_capsid"/>
</dbReference>
<keyword evidence="4" id="KW-1185">Reference proteome</keyword>
<evidence type="ECO:0000313" key="3">
    <source>
        <dbReference type="EMBL" id="SDD18409.1"/>
    </source>
</evidence>
<dbReference type="Proteomes" id="UP000199501">
    <property type="component" value="Unassembled WGS sequence"/>
</dbReference>
<dbReference type="STRING" id="1271860.SAMN05216174_10882"/>
<dbReference type="Gene3D" id="3.30.2320.10">
    <property type="entry name" value="hypothetical protein PF0899 domain"/>
    <property type="match status" value="1"/>
</dbReference>
<feature type="domain" description="Phage capsid-like C-terminal" evidence="2">
    <location>
        <begin position="11"/>
        <end position="275"/>
    </location>
</feature>
<protein>
    <submittedName>
        <fullName evidence="3">Phage major capsid protein, HK97 family</fullName>
    </submittedName>
</protein>
<evidence type="ECO:0000256" key="1">
    <source>
        <dbReference type="ARBA" id="ARBA00004328"/>
    </source>
</evidence>
<proteinExistence type="predicted"/>
<sequence>MLTTASAGVGGILPPSFAQLVIRPVQAASVAFQIATEDTTTSNVFYIPIVATDPVAAWVAEGQEINPTDAVLDQIPVRPSKVAGLSVITRELANDSNPAAANIVGQGLARDIARRVDEAFFGKLAEPAPSGLDSLTAVTTVAAGATWANLDPFAEAISKAEQVGAILTGFAANPTDALALSKLKEHTTSNRPLLGVDPAAPTVRRLQGVPLLVSPAVTQGTVWGIPRDRVHLVRREAVELAVDHSAYFTSDRVALRATMRVGFGFPHQTAIIRIKIGT</sequence>
<dbReference type="OrthoDB" id="3233650at2"/>
<dbReference type="Pfam" id="PF05065">
    <property type="entry name" value="Phage_capsid"/>
    <property type="match status" value="1"/>
</dbReference>
<accession>A0A1G6SNH8</accession>
<evidence type="ECO:0000313" key="4">
    <source>
        <dbReference type="Proteomes" id="UP000199501"/>
    </source>
</evidence>
<reference evidence="4" key="1">
    <citation type="submission" date="2016-10" db="EMBL/GenBank/DDBJ databases">
        <authorList>
            <person name="Varghese N."/>
            <person name="Submissions S."/>
        </authorList>
    </citation>
    <scope>NUCLEOTIDE SEQUENCE [LARGE SCALE GENOMIC DNA]</scope>
    <source>
        <strain evidence="4">IBRC-M 10403</strain>
    </source>
</reference>
<dbReference type="RefSeq" id="WP_091452422.1">
    <property type="nucleotide sequence ID" value="NZ_FMZZ01000008.1"/>
</dbReference>